<gene>
    <name evidence="1" type="ORF">Pcinc_023842</name>
</gene>
<comment type="caution">
    <text evidence="1">The sequence shown here is derived from an EMBL/GenBank/DDBJ whole genome shotgun (WGS) entry which is preliminary data.</text>
</comment>
<name>A0AAE1FCN5_PETCI</name>
<dbReference type="Proteomes" id="UP001286313">
    <property type="component" value="Unassembled WGS sequence"/>
</dbReference>
<proteinExistence type="predicted"/>
<evidence type="ECO:0000313" key="2">
    <source>
        <dbReference type="Proteomes" id="UP001286313"/>
    </source>
</evidence>
<organism evidence="1 2">
    <name type="scientific">Petrolisthes cinctipes</name>
    <name type="common">Flat porcelain crab</name>
    <dbReference type="NCBI Taxonomy" id="88211"/>
    <lineage>
        <taxon>Eukaryota</taxon>
        <taxon>Metazoa</taxon>
        <taxon>Ecdysozoa</taxon>
        <taxon>Arthropoda</taxon>
        <taxon>Crustacea</taxon>
        <taxon>Multicrustacea</taxon>
        <taxon>Malacostraca</taxon>
        <taxon>Eumalacostraca</taxon>
        <taxon>Eucarida</taxon>
        <taxon>Decapoda</taxon>
        <taxon>Pleocyemata</taxon>
        <taxon>Anomura</taxon>
        <taxon>Galatheoidea</taxon>
        <taxon>Porcellanidae</taxon>
        <taxon>Petrolisthes</taxon>
    </lineage>
</organism>
<keyword evidence="2" id="KW-1185">Reference proteome</keyword>
<dbReference type="AlphaFoldDB" id="A0AAE1FCN5"/>
<sequence>MLQLDQPTSERAKFCMSEPTHSYSFHGTGEDSVTRLVCSEWLWVKLHCWNFYRNIHDNRVNRRHGDTFHVDTVIMRGM</sequence>
<dbReference type="EMBL" id="JAWQEG010002581">
    <property type="protein sequence ID" value="KAK3870979.1"/>
    <property type="molecule type" value="Genomic_DNA"/>
</dbReference>
<evidence type="ECO:0000313" key="1">
    <source>
        <dbReference type="EMBL" id="KAK3870979.1"/>
    </source>
</evidence>
<reference evidence="1" key="1">
    <citation type="submission" date="2023-10" db="EMBL/GenBank/DDBJ databases">
        <title>Genome assemblies of two species of porcelain crab, Petrolisthes cinctipes and Petrolisthes manimaculis (Anomura: Porcellanidae).</title>
        <authorList>
            <person name="Angst P."/>
        </authorList>
    </citation>
    <scope>NUCLEOTIDE SEQUENCE</scope>
    <source>
        <strain evidence="1">PB745_01</strain>
        <tissue evidence="1">Gill</tissue>
    </source>
</reference>
<protein>
    <submittedName>
        <fullName evidence="1">Uncharacterized protein</fullName>
    </submittedName>
</protein>
<accession>A0AAE1FCN5</accession>